<dbReference type="SMART" id="SM00225">
    <property type="entry name" value="BTB"/>
    <property type="match status" value="1"/>
</dbReference>
<dbReference type="CDD" id="cd18186">
    <property type="entry name" value="BTB_POZ_ZBTB_KLHL-like"/>
    <property type="match status" value="1"/>
</dbReference>
<dbReference type="Pfam" id="PF00651">
    <property type="entry name" value="BTB"/>
    <property type="match status" value="1"/>
</dbReference>
<dbReference type="Gene3D" id="3.30.710.10">
    <property type="entry name" value="Potassium Channel Kv1.1, Chain A"/>
    <property type="match status" value="1"/>
</dbReference>
<proteinExistence type="predicted"/>
<dbReference type="OrthoDB" id="5804679at2759"/>
<name>A0A9P1NCN9_9PELO</name>
<accession>A0A9P1NCN9</accession>
<dbReference type="InterPro" id="IPR000210">
    <property type="entry name" value="BTB/POZ_dom"/>
</dbReference>
<evidence type="ECO:0000313" key="2">
    <source>
        <dbReference type="EMBL" id="CAI5456178.1"/>
    </source>
</evidence>
<dbReference type="InterPro" id="IPR011333">
    <property type="entry name" value="SKP1/BTB/POZ_sf"/>
</dbReference>
<dbReference type="PANTHER" id="PTHR22744">
    <property type="entry name" value="HELIX LOOP HELIX PROTEIN 21-RELATED"/>
    <property type="match status" value="1"/>
</dbReference>
<evidence type="ECO:0000259" key="1">
    <source>
        <dbReference type="PROSITE" id="PS50097"/>
    </source>
</evidence>
<dbReference type="Proteomes" id="UP001152747">
    <property type="component" value="Unassembled WGS sequence"/>
</dbReference>
<keyword evidence="3" id="KW-1185">Reference proteome</keyword>
<organism evidence="2 3">
    <name type="scientific">Caenorhabditis angaria</name>
    <dbReference type="NCBI Taxonomy" id="860376"/>
    <lineage>
        <taxon>Eukaryota</taxon>
        <taxon>Metazoa</taxon>
        <taxon>Ecdysozoa</taxon>
        <taxon>Nematoda</taxon>
        <taxon>Chromadorea</taxon>
        <taxon>Rhabditida</taxon>
        <taxon>Rhabditina</taxon>
        <taxon>Rhabditomorpha</taxon>
        <taxon>Rhabditoidea</taxon>
        <taxon>Rhabditidae</taxon>
        <taxon>Peloderinae</taxon>
        <taxon>Caenorhabditis</taxon>
    </lineage>
</organism>
<reference evidence="2" key="1">
    <citation type="submission" date="2022-11" db="EMBL/GenBank/DDBJ databases">
        <authorList>
            <person name="Kikuchi T."/>
        </authorList>
    </citation>
    <scope>NUCLEOTIDE SEQUENCE</scope>
    <source>
        <strain evidence="2">PS1010</strain>
    </source>
</reference>
<dbReference type="PANTHER" id="PTHR22744:SF17">
    <property type="entry name" value="BTB DOMAIN-CONTAINING PROTEIN"/>
    <property type="match status" value="1"/>
</dbReference>
<sequence>MTPTPQEFFKTPSNLRTFRISTSTDDLFVNIQFLAEYSEFFNIMLNGEFREKQEMKATIPDVEADDLIDFLSFICPVNYKLNQVITESNIYNLLYFSDRLMCPFIKEHIKKWLIGNEFKAGTYTADVLVNSAVLLHTQGFGGAEMTPVFKKLGSMNLTQVSKTLDIIDPTIKAIFEEKIRVHTPYTFARREPGNQWGDYDYRARIFF</sequence>
<dbReference type="AlphaFoldDB" id="A0A9P1NCN9"/>
<protein>
    <recommendedName>
        <fullName evidence="1">BTB domain-containing protein</fullName>
    </recommendedName>
</protein>
<gene>
    <name evidence="2" type="ORF">CAMP_LOCUS18815</name>
</gene>
<feature type="domain" description="BTB" evidence="1">
    <location>
        <begin position="16"/>
        <end position="83"/>
    </location>
</feature>
<dbReference type="PROSITE" id="PS50097">
    <property type="entry name" value="BTB"/>
    <property type="match status" value="1"/>
</dbReference>
<dbReference type="SUPFAM" id="SSF54695">
    <property type="entry name" value="POZ domain"/>
    <property type="match status" value="1"/>
</dbReference>
<dbReference type="EMBL" id="CANHGI010000006">
    <property type="protein sequence ID" value="CAI5456178.1"/>
    <property type="molecule type" value="Genomic_DNA"/>
</dbReference>
<comment type="caution">
    <text evidence="2">The sequence shown here is derived from an EMBL/GenBank/DDBJ whole genome shotgun (WGS) entry which is preliminary data.</text>
</comment>
<evidence type="ECO:0000313" key="3">
    <source>
        <dbReference type="Proteomes" id="UP001152747"/>
    </source>
</evidence>